<protein>
    <submittedName>
        <fullName evidence="1">Cytochrome P450</fullName>
    </submittedName>
</protein>
<evidence type="ECO:0000313" key="2">
    <source>
        <dbReference type="Proteomes" id="UP000790709"/>
    </source>
</evidence>
<reference evidence="1" key="1">
    <citation type="journal article" date="2021" name="New Phytol.">
        <title>Evolutionary innovations through gain and loss of genes in the ectomycorrhizal Boletales.</title>
        <authorList>
            <person name="Wu G."/>
            <person name="Miyauchi S."/>
            <person name="Morin E."/>
            <person name="Kuo A."/>
            <person name="Drula E."/>
            <person name="Varga T."/>
            <person name="Kohler A."/>
            <person name="Feng B."/>
            <person name="Cao Y."/>
            <person name="Lipzen A."/>
            <person name="Daum C."/>
            <person name="Hundley H."/>
            <person name="Pangilinan J."/>
            <person name="Johnson J."/>
            <person name="Barry K."/>
            <person name="LaButti K."/>
            <person name="Ng V."/>
            <person name="Ahrendt S."/>
            <person name="Min B."/>
            <person name="Choi I.G."/>
            <person name="Park H."/>
            <person name="Plett J.M."/>
            <person name="Magnuson J."/>
            <person name="Spatafora J.W."/>
            <person name="Nagy L.G."/>
            <person name="Henrissat B."/>
            <person name="Grigoriev I.V."/>
            <person name="Yang Z.L."/>
            <person name="Xu J."/>
            <person name="Martin F.M."/>
        </authorList>
    </citation>
    <scope>NUCLEOTIDE SEQUENCE</scope>
    <source>
        <strain evidence="1">KUC20120723A-06</strain>
    </source>
</reference>
<dbReference type="Proteomes" id="UP000790709">
    <property type="component" value="Unassembled WGS sequence"/>
</dbReference>
<keyword evidence="2" id="KW-1185">Reference proteome</keyword>
<organism evidence="1 2">
    <name type="scientific">Leucogyrophana mollusca</name>
    <dbReference type="NCBI Taxonomy" id="85980"/>
    <lineage>
        <taxon>Eukaryota</taxon>
        <taxon>Fungi</taxon>
        <taxon>Dikarya</taxon>
        <taxon>Basidiomycota</taxon>
        <taxon>Agaricomycotina</taxon>
        <taxon>Agaricomycetes</taxon>
        <taxon>Agaricomycetidae</taxon>
        <taxon>Boletales</taxon>
        <taxon>Boletales incertae sedis</taxon>
        <taxon>Leucogyrophana</taxon>
    </lineage>
</organism>
<dbReference type="EMBL" id="MU266545">
    <property type="protein sequence ID" value="KAH7921033.1"/>
    <property type="molecule type" value="Genomic_DNA"/>
</dbReference>
<accession>A0ACB8B741</accession>
<comment type="caution">
    <text evidence="1">The sequence shown here is derived from an EMBL/GenBank/DDBJ whole genome shotgun (WGS) entry which is preliminary data.</text>
</comment>
<proteinExistence type="predicted"/>
<name>A0ACB8B741_9AGAM</name>
<gene>
    <name evidence="1" type="ORF">BV22DRAFT_1039117</name>
</gene>
<evidence type="ECO:0000313" key="1">
    <source>
        <dbReference type="EMBL" id="KAH7921033.1"/>
    </source>
</evidence>
<sequence>MMLDQPFVVIAVIASATLLYARYDSKRRANPSGLPLPPGPRPLPFLGNILNLNLFEPWLSYTQWRKTYGDIMCSRLLGQNFIIINSQKVAKELVEQRSTIYSDRPVIATNKLFGMDFNTVLQPYGAVWRLHRKLFHYALRPETVPRYRELYLQKARTLLLNIFEEPTEYVAHLKGFTASIIMALTYGYDAKPRDDPMVKAVEELVALLTNVLTAERAAVLTAFPALERIPAWFPGARFKRQALYGRKLAARVNDVPFYFVKDNLAAGTAVPSMVSDLLSQIDEKDNSGEQEQAIKATAATVFIAGAETSASTLQSFILAMLLYPEVQARAQAEIDSVLGGSRLPDFNDRLSLPYVEAILREALRWRPVVPLGIPHATSSDDVYDGYFIPKGSLVIINIWAMGRDENKYSDVDEFIPERHFTSDGQLAPEPVSSNPIFGFGRRQCPGRFVSESFTWAAIASILATFRLAKAKDEQGKEIDVKAEYTTGLAIQPVKFPCAFISRSAERENLVRGSLQ</sequence>